<evidence type="ECO:0000313" key="3">
    <source>
        <dbReference type="EMBL" id="CAF1242539.1"/>
    </source>
</evidence>
<sequence>MLYSTFLLLLTVANLIVVHSQSWAGVYTAGTACDDAPCCCFFGQVVLTNTSANTYTVNSPVSGSDCNGITTYSGYLHTSGYKGWMILFSSNTSVTLHSDSSYVTVKNWDDPFCSVLGVKNGIAKLDIDTLNLFVVASIGMVMGITKF</sequence>
<organism evidence="2 5">
    <name type="scientific">Adineta steineri</name>
    <dbReference type="NCBI Taxonomy" id="433720"/>
    <lineage>
        <taxon>Eukaryota</taxon>
        <taxon>Metazoa</taxon>
        <taxon>Spiralia</taxon>
        <taxon>Gnathifera</taxon>
        <taxon>Rotifera</taxon>
        <taxon>Eurotatoria</taxon>
        <taxon>Bdelloidea</taxon>
        <taxon>Adinetida</taxon>
        <taxon>Adinetidae</taxon>
        <taxon>Adineta</taxon>
    </lineage>
</organism>
<evidence type="ECO:0000256" key="1">
    <source>
        <dbReference type="SAM" id="SignalP"/>
    </source>
</evidence>
<feature type="chain" id="PRO_5036226064" evidence="1">
    <location>
        <begin position="21"/>
        <end position="147"/>
    </location>
</feature>
<dbReference type="EMBL" id="CAJNON010000399">
    <property type="protein sequence ID" value="CAF1242539.1"/>
    <property type="molecule type" value="Genomic_DNA"/>
</dbReference>
<gene>
    <name evidence="2" type="ORF">IZO911_LOCUS26895</name>
    <name evidence="4" type="ORF">KXQ929_LOCUS25614</name>
    <name evidence="3" type="ORF">VCS650_LOCUS27879</name>
</gene>
<protein>
    <submittedName>
        <fullName evidence="2">Uncharacterized protein</fullName>
    </submittedName>
</protein>
<name>A0A814U7T5_9BILA</name>
<dbReference type="EMBL" id="CAJOBB010002236">
    <property type="protein sequence ID" value="CAF3951139.1"/>
    <property type="molecule type" value="Genomic_DNA"/>
</dbReference>
<evidence type="ECO:0000313" key="5">
    <source>
        <dbReference type="Proteomes" id="UP000663860"/>
    </source>
</evidence>
<evidence type="ECO:0000313" key="4">
    <source>
        <dbReference type="EMBL" id="CAF3951139.1"/>
    </source>
</evidence>
<accession>A0A814U7T5</accession>
<dbReference type="OrthoDB" id="9981258at2759"/>
<dbReference type="Proteomes" id="UP000663868">
    <property type="component" value="Unassembled WGS sequence"/>
</dbReference>
<dbReference type="Proteomes" id="UP000663891">
    <property type="component" value="Unassembled WGS sequence"/>
</dbReference>
<keyword evidence="1" id="KW-0732">Signal</keyword>
<dbReference type="AlphaFoldDB" id="A0A814U7T5"/>
<reference evidence="2" key="1">
    <citation type="submission" date="2021-02" db="EMBL/GenBank/DDBJ databases">
        <authorList>
            <person name="Nowell W R."/>
        </authorList>
    </citation>
    <scope>NUCLEOTIDE SEQUENCE</scope>
</reference>
<comment type="caution">
    <text evidence="2">The sequence shown here is derived from an EMBL/GenBank/DDBJ whole genome shotgun (WGS) entry which is preliminary data.</text>
</comment>
<feature type="signal peptide" evidence="1">
    <location>
        <begin position="1"/>
        <end position="20"/>
    </location>
</feature>
<dbReference type="Proteomes" id="UP000663860">
    <property type="component" value="Unassembled WGS sequence"/>
</dbReference>
<proteinExistence type="predicted"/>
<dbReference type="EMBL" id="CAJNOE010000357">
    <property type="protein sequence ID" value="CAF1170995.1"/>
    <property type="molecule type" value="Genomic_DNA"/>
</dbReference>
<evidence type="ECO:0000313" key="2">
    <source>
        <dbReference type="EMBL" id="CAF1170995.1"/>
    </source>
</evidence>